<dbReference type="RefSeq" id="WP_130646294.1">
    <property type="nucleotide sequence ID" value="NZ_PGCL01000002.1"/>
</dbReference>
<dbReference type="PANTHER" id="PTHR42781">
    <property type="entry name" value="SPERMIDINE/PUTRESCINE IMPORT ATP-BINDING PROTEIN POTA"/>
    <property type="match status" value="1"/>
</dbReference>
<feature type="domain" description="ABC transporter" evidence="12">
    <location>
        <begin position="2"/>
        <end position="231"/>
    </location>
</feature>
<reference evidence="14 15" key="1">
    <citation type="submission" date="2017-11" db="EMBL/GenBank/DDBJ databases">
        <title>Isolation and Characterization of Methanofollis Species from Methane Seep Offshore SW Taiwan.</title>
        <authorList>
            <person name="Teng N.-H."/>
            <person name="Lai M.-C."/>
            <person name="Chen S.-C."/>
        </authorList>
    </citation>
    <scope>NUCLEOTIDE SEQUENCE [LARGE SCALE GENOMIC DNA]</scope>
    <source>
        <strain evidence="14 15">FWC-SCC2</strain>
    </source>
</reference>
<dbReference type="Pfam" id="PF00005">
    <property type="entry name" value="ABC_tran"/>
    <property type="match status" value="1"/>
</dbReference>
<dbReference type="PANTHER" id="PTHR42781:SF4">
    <property type="entry name" value="SPERMIDINE_PUTRESCINE IMPORT ATP-BINDING PROTEIN POTA"/>
    <property type="match status" value="1"/>
</dbReference>
<evidence type="ECO:0000256" key="8">
    <source>
        <dbReference type="ARBA" id="ARBA00039025"/>
    </source>
</evidence>
<evidence type="ECO:0000256" key="3">
    <source>
        <dbReference type="ARBA" id="ARBA00022505"/>
    </source>
</evidence>
<comment type="similarity">
    <text evidence="6">Belongs to the ABC transporter superfamily. Sulfate/tungstate importer (TC 3.A.1.6) family.</text>
</comment>
<dbReference type="Gene3D" id="2.40.50.100">
    <property type="match status" value="1"/>
</dbReference>
<feature type="domain" description="Mop" evidence="13">
    <location>
        <begin position="288"/>
        <end position="353"/>
    </location>
</feature>
<comment type="catalytic activity">
    <reaction evidence="10">
        <text>tungstate(in) + ATP + H2O = tungstate(out) + ADP + phosphate + H(+)</text>
        <dbReference type="Rhea" id="RHEA:35027"/>
        <dbReference type="ChEBI" id="CHEBI:15377"/>
        <dbReference type="ChEBI" id="CHEBI:15378"/>
        <dbReference type="ChEBI" id="CHEBI:30616"/>
        <dbReference type="ChEBI" id="CHEBI:43474"/>
        <dbReference type="ChEBI" id="CHEBI:46502"/>
        <dbReference type="ChEBI" id="CHEBI:456216"/>
        <dbReference type="EC" id="7.3.2.6"/>
    </reaction>
</comment>
<comment type="caution">
    <text evidence="14">The sequence shown here is derived from an EMBL/GenBank/DDBJ whole genome shotgun (WGS) entry which is preliminary data.</text>
</comment>
<keyword evidence="5 14" id="KW-0067">ATP-binding</keyword>
<evidence type="ECO:0000256" key="7">
    <source>
        <dbReference type="ARBA" id="ARBA00038781"/>
    </source>
</evidence>
<dbReference type="InterPro" id="IPR004606">
    <property type="entry name" value="Mop_domain"/>
</dbReference>
<evidence type="ECO:0000256" key="2">
    <source>
        <dbReference type="ARBA" id="ARBA00022448"/>
    </source>
</evidence>
<dbReference type="InterPro" id="IPR017871">
    <property type="entry name" value="ABC_transporter-like_CS"/>
</dbReference>
<dbReference type="GO" id="GO:0016887">
    <property type="term" value="F:ATP hydrolysis activity"/>
    <property type="evidence" value="ECO:0007669"/>
    <property type="project" value="InterPro"/>
</dbReference>
<comment type="function">
    <text evidence="11">Part of the ABC transporter complex WtpABC involved in molybdate/tungstate import. Responsible for energy coupling to the transport system.</text>
</comment>
<keyword evidence="4" id="KW-0547">Nucleotide-binding</keyword>
<dbReference type="GO" id="GO:0005524">
    <property type="term" value="F:ATP binding"/>
    <property type="evidence" value="ECO:0007669"/>
    <property type="project" value="UniProtKB-KW"/>
</dbReference>
<keyword evidence="15" id="KW-1185">Reference proteome</keyword>
<dbReference type="OrthoDB" id="31298at2157"/>
<comment type="subcellular location">
    <subcellularLocation>
        <location evidence="1">Cell membrane</location>
        <topology evidence="1">Peripheral membrane protein</topology>
    </subcellularLocation>
</comment>
<evidence type="ECO:0000259" key="13">
    <source>
        <dbReference type="PROSITE" id="PS51866"/>
    </source>
</evidence>
<dbReference type="InterPro" id="IPR003439">
    <property type="entry name" value="ABC_transporter-like_ATP-bd"/>
</dbReference>
<keyword evidence="3" id="KW-0500">Molybdenum</keyword>
<dbReference type="InterPro" id="IPR050093">
    <property type="entry name" value="ABC_SmlMolc_Importer"/>
</dbReference>
<dbReference type="GO" id="GO:0005886">
    <property type="term" value="C:plasma membrane"/>
    <property type="evidence" value="ECO:0007669"/>
    <property type="project" value="UniProtKB-SubCell"/>
</dbReference>
<keyword evidence="2" id="KW-0813">Transport</keyword>
<evidence type="ECO:0000256" key="4">
    <source>
        <dbReference type="ARBA" id="ARBA00022741"/>
    </source>
</evidence>
<dbReference type="GO" id="GO:0015689">
    <property type="term" value="P:molybdate ion transport"/>
    <property type="evidence" value="ECO:0007669"/>
    <property type="project" value="InterPro"/>
</dbReference>
<evidence type="ECO:0000256" key="6">
    <source>
        <dbReference type="ARBA" id="ARBA00038307"/>
    </source>
</evidence>
<dbReference type="Pfam" id="PF03459">
    <property type="entry name" value="TOBE"/>
    <property type="match status" value="1"/>
</dbReference>
<evidence type="ECO:0000259" key="12">
    <source>
        <dbReference type="PROSITE" id="PS50893"/>
    </source>
</evidence>
<name>A0A483CP77_9EURY</name>
<proteinExistence type="inferred from homology"/>
<evidence type="ECO:0000313" key="14">
    <source>
        <dbReference type="EMBL" id="TAJ44505.1"/>
    </source>
</evidence>
<dbReference type="EMBL" id="PGCL01000002">
    <property type="protein sequence ID" value="TAJ44505.1"/>
    <property type="molecule type" value="Genomic_DNA"/>
</dbReference>
<evidence type="ECO:0000256" key="11">
    <source>
        <dbReference type="ARBA" id="ARBA00057369"/>
    </source>
</evidence>
<evidence type="ECO:0000256" key="10">
    <source>
        <dbReference type="ARBA" id="ARBA00047936"/>
    </source>
</evidence>
<dbReference type="Proteomes" id="UP000292580">
    <property type="component" value="Unassembled WGS sequence"/>
</dbReference>
<dbReference type="Gene3D" id="3.40.50.300">
    <property type="entry name" value="P-loop containing nucleotide triphosphate hydrolases"/>
    <property type="match status" value="1"/>
</dbReference>
<organism evidence="14 15">
    <name type="scientific">Methanofollis fontis</name>
    <dbReference type="NCBI Taxonomy" id="2052832"/>
    <lineage>
        <taxon>Archaea</taxon>
        <taxon>Methanobacteriati</taxon>
        <taxon>Methanobacteriota</taxon>
        <taxon>Stenosarchaea group</taxon>
        <taxon>Methanomicrobia</taxon>
        <taxon>Methanomicrobiales</taxon>
        <taxon>Methanomicrobiaceae</taxon>
        <taxon>Methanofollis</taxon>
    </lineage>
</organism>
<dbReference type="SMART" id="SM00382">
    <property type="entry name" value="AAA"/>
    <property type="match status" value="1"/>
</dbReference>
<evidence type="ECO:0000256" key="1">
    <source>
        <dbReference type="ARBA" id="ARBA00004202"/>
    </source>
</evidence>
<sequence length="356" mass="38580">MIEFRHVSLSLGAFSLRDVSLQIHEGDYYFIIGPSGAGKTVILESIAGLHLPDSGSVLIGGEDASSVPPERRRVTLVYQDYSLFPHMTVEQNIGFGLRMQRMDKGLIRERVDALLSQFGIAHLRDRYPGTMSGGEQQRVAIARALAVEPEILLLDEPFAALDPVTRESLMSDLQQIHQERRLTIVQVTHAREETLRLATRLAVIIDGSLVQEDVTGVVFEAPHSTAVARFVGMENILHGTVETNVEGLATIRVGNRTIEAVTDIVPGSTVDVVFRAADVTLSRTDCTDVSARNQFEGGITAVVPMGGPLTEVRLDVGFPVTALVTSRSAEEGELRPGMRVTISVKASAVHVIPDGA</sequence>
<evidence type="ECO:0000256" key="9">
    <source>
        <dbReference type="ARBA" id="ARBA00041133"/>
    </source>
</evidence>
<evidence type="ECO:0000256" key="5">
    <source>
        <dbReference type="ARBA" id="ARBA00022840"/>
    </source>
</evidence>
<dbReference type="FunFam" id="3.40.50.300:FF:000425">
    <property type="entry name" value="Probable ABC transporter, ATP-binding subunit"/>
    <property type="match status" value="1"/>
</dbReference>
<dbReference type="InterPro" id="IPR027417">
    <property type="entry name" value="P-loop_NTPase"/>
</dbReference>
<dbReference type="SUPFAM" id="SSF52540">
    <property type="entry name" value="P-loop containing nucleoside triphosphate hydrolases"/>
    <property type="match status" value="1"/>
</dbReference>
<dbReference type="InterPro" id="IPR008995">
    <property type="entry name" value="Mo/tungstate-bd_C_term_dom"/>
</dbReference>
<dbReference type="EC" id="7.3.2.6" evidence="8"/>
<protein>
    <recommendedName>
        <fullName evidence="9">Molybdate/tungstate import ATP-binding protein WtpC</fullName>
        <ecNumber evidence="8">7.3.2.6</ecNumber>
    </recommendedName>
</protein>
<dbReference type="PROSITE" id="PS51866">
    <property type="entry name" value="MOP"/>
    <property type="match status" value="1"/>
</dbReference>
<gene>
    <name evidence="14" type="ORF">CUJ86_04075</name>
</gene>
<dbReference type="AlphaFoldDB" id="A0A483CP77"/>
<dbReference type="InterPro" id="IPR005116">
    <property type="entry name" value="Transp-assoc_OB_typ1"/>
</dbReference>
<dbReference type="GO" id="GO:1901238">
    <property type="term" value="F:ABC-type tungstate transporter activity"/>
    <property type="evidence" value="ECO:0007669"/>
    <property type="project" value="UniProtKB-EC"/>
</dbReference>
<comment type="subunit">
    <text evidence="7">The complex is composed of two ATP-binding proteins (WtpC), two transmembrane proteins (WtpB) and a solute-binding protein (WtpA).</text>
</comment>
<accession>A0A483CP77</accession>
<evidence type="ECO:0000313" key="15">
    <source>
        <dbReference type="Proteomes" id="UP000292580"/>
    </source>
</evidence>
<dbReference type="InterPro" id="IPR003593">
    <property type="entry name" value="AAA+_ATPase"/>
</dbReference>
<dbReference type="PROSITE" id="PS00211">
    <property type="entry name" value="ABC_TRANSPORTER_1"/>
    <property type="match status" value="1"/>
</dbReference>
<dbReference type="PROSITE" id="PS50893">
    <property type="entry name" value="ABC_TRANSPORTER_2"/>
    <property type="match status" value="1"/>
</dbReference>
<dbReference type="SUPFAM" id="SSF50331">
    <property type="entry name" value="MOP-like"/>
    <property type="match status" value="1"/>
</dbReference>